<dbReference type="Proteomes" id="UP000237481">
    <property type="component" value="Unassembled WGS sequence"/>
</dbReference>
<comment type="caution">
    <text evidence="2">The sequence shown here is derived from an EMBL/GenBank/DDBJ whole genome shotgun (WGS) entry which is preliminary data.</text>
</comment>
<evidence type="ECO:0000256" key="1">
    <source>
        <dbReference type="SAM" id="MobiDB-lite"/>
    </source>
</evidence>
<accession>A0A2S4L555</accession>
<sequence>MAARPEIGPTRAMKPKEGTTRPPIARVPARADAKGDSWETTTNIDHGLFRANYMMRTMTDCIQAITDVHDPSWLTKLVCWTARVWRLTLYLRVFPMHDVSHLSTHQLQAAASWSATAAENTLPRHLTSKTFSLNHREHPSISGTLPTQLAIEKRRRPLSDESIDGP</sequence>
<protein>
    <submittedName>
        <fullName evidence="2">Uncharacterized protein</fullName>
    </submittedName>
</protein>
<name>A0A2S4L555_9HYPO</name>
<reference evidence="2 3" key="1">
    <citation type="submission" date="2018-01" db="EMBL/GenBank/DDBJ databases">
        <title>Harnessing the power of phylogenomics to disentangle the directionality and signatures of interkingdom host jumping in the parasitic fungal genus Tolypocladium.</title>
        <authorList>
            <person name="Quandt C.A."/>
            <person name="Patterson W."/>
            <person name="Spatafora J.W."/>
        </authorList>
    </citation>
    <scope>NUCLEOTIDE SEQUENCE [LARGE SCALE GENOMIC DNA]</scope>
    <source>
        <strain evidence="2 3">NRBC 100945</strain>
    </source>
</reference>
<keyword evidence="3" id="KW-1185">Reference proteome</keyword>
<dbReference type="EMBL" id="PKSG01000236">
    <property type="protein sequence ID" value="POR37550.1"/>
    <property type="molecule type" value="Genomic_DNA"/>
</dbReference>
<proteinExistence type="predicted"/>
<organism evidence="2 3">
    <name type="scientific">Tolypocladium paradoxum</name>
    <dbReference type="NCBI Taxonomy" id="94208"/>
    <lineage>
        <taxon>Eukaryota</taxon>
        <taxon>Fungi</taxon>
        <taxon>Dikarya</taxon>
        <taxon>Ascomycota</taxon>
        <taxon>Pezizomycotina</taxon>
        <taxon>Sordariomycetes</taxon>
        <taxon>Hypocreomycetidae</taxon>
        <taxon>Hypocreales</taxon>
        <taxon>Ophiocordycipitaceae</taxon>
        <taxon>Tolypocladium</taxon>
    </lineage>
</organism>
<gene>
    <name evidence="2" type="ORF">TPAR_02252</name>
</gene>
<evidence type="ECO:0000313" key="2">
    <source>
        <dbReference type="EMBL" id="POR37550.1"/>
    </source>
</evidence>
<evidence type="ECO:0000313" key="3">
    <source>
        <dbReference type="Proteomes" id="UP000237481"/>
    </source>
</evidence>
<dbReference type="AlphaFoldDB" id="A0A2S4L555"/>
<feature type="region of interest" description="Disordered" evidence="1">
    <location>
        <begin position="1"/>
        <end position="37"/>
    </location>
</feature>